<dbReference type="InterPro" id="IPR014710">
    <property type="entry name" value="RmlC-like_jellyroll"/>
</dbReference>
<dbReference type="InterPro" id="IPR000595">
    <property type="entry name" value="cNMP-bd_dom"/>
</dbReference>
<dbReference type="PROSITE" id="PS50042">
    <property type="entry name" value="CNMP_BINDING_3"/>
    <property type="match status" value="1"/>
</dbReference>
<evidence type="ECO:0000259" key="1">
    <source>
        <dbReference type="PROSITE" id="PS50042"/>
    </source>
</evidence>
<dbReference type="RefSeq" id="WP_111395180.1">
    <property type="nucleotide sequence ID" value="NZ_QKTX01000042.1"/>
</dbReference>
<proteinExistence type="predicted"/>
<feature type="domain" description="Cyclic nucleotide-binding" evidence="1">
    <location>
        <begin position="38"/>
        <end position="130"/>
    </location>
</feature>
<name>A0A326RLP4_9BACT</name>
<reference evidence="2 3" key="1">
    <citation type="submission" date="2018-06" db="EMBL/GenBank/DDBJ databases">
        <title>Genomic Encyclopedia of Archaeal and Bacterial Type Strains, Phase II (KMG-II): from individual species to whole genera.</title>
        <authorList>
            <person name="Goeker M."/>
        </authorList>
    </citation>
    <scope>NUCLEOTIDE SEQUENCE [LARGE SCALE GENOMIC DNA]</scope>
    <source>
        <strain evidence="2 3">T4</strain>
    </source>
</reference>
<dbReference type="SUPFAM" id="SSF51206">
    <property type="entry name" value="cAMP-binding domain-like"/>
    <property type="match status" value="1"/>
</dbReference>
<dbReference type="OrthoDB" id="667553at2"/>
<dbReference type="Gene3D" id="2.60.120.10">
    <property type="entry name" value="Jelly Rolls"/>
    <property type="match status" value="1"/>
</dbReference>
<sequence length="196" mass="22593">MAKFPPDAYAQLKAYFSEVAPVSDADFEAIKPRFLPVYFQKNQFLLRQGEICSSIYFVVKGSFRIFHVNQEGIELTRYFAFENKFGTNLTSMIEGTESVENLQAIEPLYVFEVKKAAFFELVETSPQVNKIYRNILQNAYITSQRRIYDLQGMTALDRLKWLLGQYPLILSRIPSRLVASYLGVTPYTLSRLKNGL</sequence>
<protein>
    <submittedName>
        <fullName evidence="2">CRP-like cAMP-binding protein</fullName>
    </submittedName>
</protein>
<evidence type="ECO:0000313" key="2">
    <source>
        <dbReference type="EMBL" id="PZV75228.1"/>
    </source>
</evidence>
<accession>A0A326RLP4</accession>
<dbReference type="AlphaFoldDB" id="A0A326RLP4"/>
<dbReference type="CDD" id="cd00038">
    <property type="entry name" value="CAP_ED"/>
    <property type="match status" value="1"/>
</dbReference>
<dbReference type="Proteomes" id="UP000248917">
    <property type="component" value="Unassembled WGS sequence"/>
</dbReference>
<dbReference type="InterPro" id="IPR018490">
    <property type="entry name" value="cNMP-bd_dom_sf"/>
</dbReference>
<dbReference type="EMBL" id="QKTX01000042">
    <property type="protein sequence ID" value="PZV75228.1"/>
    <property type="molecule type" value="Genomic_DNA"/>
</dbReference>
<organism evidence="2 3">
    <name type="scientific">Algoriphagus aquaeductus</name>
    <dbReference type="NCBI Taxonomy" id="475299"/>
    <lineage>
        <taxon>Bacteria</taxon>
        <taxon>Pseudomonadati</taxon>
        <taxon>Bacteroidota</taxon>
        <taxon>Cytophagia</taxon>
        <taxon>Cytophagales</taxon>
        <taxon>Cyclobacteriaceae</taxon>
        <taxon>Algoriphagus</taxon>
    </lineage>
</organism>
<keyword evidence="3" id="KW-1185">Reference proteome</keyword>
<dbReference type="Pfam" id="PF00027">
    <property type="entry name" value="cNMP_binding"/>
    <property type="match status" value="1"/>
</dbReference>
<evidence type="ECO:0000313" key="3">
    <source>
        <dbReference type="Proteomes" id="UP000248917"/>
    </source>
</evidence>
<comment type="caution">
    <text evidence="2">The sequence shown here is derived from an EMBL/GenBank/DDBJ whole genome shotgun (WGS) entry which is preliminary data.</text>
</comment>
<gene>
    <name evidence="2" type="ORF">CLV31_1422</name>
</gene>